<evidence type="ECO:0000313" key="3">
    <source>
        <dbReference type="EMBL" id="KAJ3690838.1"/>
    </source>
</evidence>
<dbReference type="EMBL" id="JAMRDG010000002">
    <property type="protein sequence ID" value="KAJ3690838.1"/>
    <property type="molecule type" value="Genomic_DNA"/>
</dbReference>
<evidence type="ECO:0000313" key="4">
    <source>
        <dbReference type="Proteomes" id="UP001210211"/>
    </source>
</evidence>
<dbReference type="FunFam" id="1.20.1260.60:FF:000003">
    <property type="entry name" value="IST1-like protein isoform A"/>
    <property type="match status" value="1"/>
</dbReference>
<dbReference type="AlphaFoldDB" id="A0AAD5ZC85"/>
<feature type="compositionally biased region" description="Acidic residues" evidence="2">
    <location>
        <begin position="360"/>
        <end position="369"/>
    </location>
</feature>
<name>A0AAD5ZC85_9POAL</name>
<accession>A0AAD5ZC85</accession>
<dbReference type="InterPro" id="IPR042277">
    <property type="entry name" value="IST1-like"/>
</dbReference>
<reference evidence="3 4" key="1">
    <citation type="journal article" date="2022" name="Cell">
        <title>Repeat-based holocentromeres influence genome architecture and karyotype evolution.</title>
        <authorList>
            <person name="Hofstatter P.G."/>
            <person name="Thangavel G."/>
            <person name="Lux T."/>
            <person name="Neumann P."/>
            <person name="Vondrak T."/>
            <person name="Novak P."/>
            <person name="Zhang M."/>
            <person name="Costa L."/>
            <person name="Castellani M."/>
            <person name="Scott A."/>
            <person name="Toegelov H."/>
            <person name="Fuchs J."/>
            <person name="Mata-Sucre Y."/>
            <person name="Dias Y."/>
            <person name="Vanzela A.L.L."/>
            <person name="Huettel B."/>
            <person name="Almeida C.C.S."/>
            <person name="Simkova H."/>
            <person name="Souza G."/>
            <person name="Pedrosa-Harand A."/>
            <person name="Macas J."/>
            <person name="Mayer K.F.X."/>
            <person name="Houben A."/>
            <person name="Marques A."/>
        </authorList>
    </citation>
    <scope>NUCLEOTIDE SEQUENCE [LARGE SCALE GENOMIC DNA]</scope>
    <source>
        <strain evidence="3">RhyTen1mFocal</strain>
    </source>
</reference>
<dbReference type="PANTHER" id="PTHR12161:SF55">
    <property type="entry name" value="REGULATOR OF VPS4 ACTIVITY IN THE MVB PATHWAY PROTEIN"/>
    <property type="match status" value="1"/>
</dbReference>
<keyword evidence="4" id="KW-1185">Reference proteome</keyword>
<feature type="compositionally biased region" description="Pro residues" evidence="2">
    <location>
        <begin position="378"/>
        <end position="391"/>
    </location>
</feature>
<evidence type="ECO:0000256" key="2">
    <source>
        <dbReference type="SAM" id="MobiDB-lite"/>
    </source>
</evidence>
<feature type="region of interest" description="Disordered" evidence="2">
    <location>
        <begin position="314"/>
        <end position="422"/>
    </location>
</feature>
<evidence type="ECO:0000256" key="1">
    <source>
        <dbReference type="ARBA" id="ARBA00005536"/>
    </source>
</evidence>
<feature type="compositionally biased region" description="Basic and acidic residues" evidence="2">
    <location>
        <begin position="347"/>
        <end position="359"/>
    </location>
</feature>
<dbReference type="PANTHER" id="PTHR12161">
    <property type="entry name" value="IST1 FAMILY MEMBER"/>
    <property type="match status" value="1"/>
</dbReference>
<dbReference type="GO" id="GO:0015031">
    <property type="term" value="P:protein transport"/>
    <property type="evidence" value="ECO:0007669"/>
    <property type="project" value="InterPro"/>
</dbReference>
<sequence length="442" mass="49555">MGSNSKALRKLVAVTKLLFLRSFNPSKCKAEAKMATARIKLLRNKREAQIRQMRRDIAMLLESGQEDIARIRVEHVIREQNIMAANEIVELFCELIVVRLPIIAKERQCPMDLKEGISSLIYAAPRCSELPELLRIRDIFEKKYGKDFVTAATELRTDSGVNRHLIEKLSVKKPTGEIKLKVMKAIAKEYQVDWDMTETEQELLKPPEERLDGPCTFVSASTFPVTANPPLKSDTQHLEHKNRYSSYDDEEEKNSTSMQFSDTASAAQAAAEFAEKAVAAANSAAHLSKQDSSQSHQTSFKSTMNRFSSHSFDGLNHIENKDSDSDVEYEEVDSKRVLRSNTNDGVGQKRVDSNIRFDDSDGFNSEEDMEKLNVGPPCQAPPPKRAPPPLPKDAFEENDEHSEGPKGSGGTGSRVHPKLPDYEELTARFEALRSSGSSNSHW</sequence>
<dbReference type="Gene3D" id="1.20.1260.60">
    <property type="entry name" value="Vacuolar protein sorting-associated protein Ist1"/>
    <property type="match status" value="1"/>
</dbReference>
<organism evidence="3 4">
    <name type="scientific">Rhynchospora tenuis</name>
    <dbReference type="NCBI Taxonomy" id="198213"/>
    <lineage>
        <taxon>Eukaryota</taxon>
        <taxon>Viridiplantae</taxon>
        <taxon>Streptophyta</taxon>
        <taxon>Embryophyta</taxon>
        <taxon>Tracheophyta</taxon>
        <taxon>Spermatophyta</taxon>
        <taxon>Magnoliopsida</taxon>
        <taxon>Liliopsida</taxon>
        <taxon>Poales</taxon>
        <taxon>Cyperaceae</taxon>
        <taxon>Cyperoideae</taxon>
        <taxon>Rhynchosporeae</taxon>
        <taxon>Rhynchospora</taxon>
    </lineage>
</organism>
<feature type="region of interest" description="Disordered" evidence="2">
    <location>
        <begin position="226"/>
        <end position="261"/>
    </location>
</feature>
<evidence type="ECO:0008006" key="5">
    <source>
        <dbReference type="Google" id="ProtNLM"/>
    </source>
</evidence>
<proteinExistence type="inferred from homology"/>
<protein>
    <recommendedName>
        <fullName evidence="5">IST1-like protein</fullName>
    </recommendedName>
</protein>
<dbReference type="Proteomes" id="UP001210211">
    <property type="component" value="Unassembled WGS sequence"/>
</dbReference>
<dbReference type="Pfam" id="PF03398">
    <property type="entry name" value="Ist1"/>
    <property type="match status" value="1"/>
</dbReference>
<gene>
    <name evidence="3" type="ORF">LUZ61_020002</name>
</gene>
<comment type="caution">
    <text evidence="3">The sequence shown here is derived from an EMBL/GenBank/DDBJ whole genome shotgun (WGS) entry which is preliminary data.</text>
</comment>
<dbReference type="InterPro" id="IPR005061">
    <property type="entry name" value="Ist1"/>
</dbReference>
<comment type="similarity">
    <text evidence="1">Belongs to the IST1 family.</text>
</comment>